<dbReference type="Pfam" id="PF00400">
    <property type="entry name" value="WD40"/>
    <property type="match status" value="5"/>
</dbReference>
<comment type="caution">
    <text evidence="5">The sequence shown here is derived from an EMBL/GenBank/DDBJ whole genome shotgun (WGS) entry which is preliminary data.</text>
</comment>
<dbReference type="PANTHER" id="PTHR14221">
    <property type="entry name" value="WD REPEAT DOMAIN 44"/>
    <property type="match status" value="1"/>
</dbReference>
<feature type="repeat" description="WD" evidence="3">
    <location>
        <begin position="377"/>
        <end position="411"/>
    </location>
</feature>
<organism evidence="5 6">
    <name type="scientific">Heracleum sosnowskyi</name>
    <dbReference type="NCBI Taxonomy" id="360622"/>
    <lineage>
        <taxon>Eukaryota</taxon>
        <taxon>Viridiplantae</taxon>
        <taxon>Streptophyta</taxon>
        <taxon>Embryophyta</taxon>
        <taxon>Tracheophyta</taxon>
        <taxon>Spermatophyta</taxon>
        <taxon>Magnoliopsida</taxon>
        <taxon>eudicotyledons</taxon>
        <taxon>Gunneridae</taxon>
        <taxon>Pentapetalae</taxon>
        <taxon>asterids</taxon>
        <taxon>campanulids</taxon>
        <taxon>Apiales</taxon>
        <taxon>Apiaceae</taxon>
        <taxon>Apioideae</taxon>
        <taxon>apioid superclade</taxon>
        <taxon>Tordylieae</taxon>
        <taxon>Tordyliinae</taxon>
        <taxon>Heracleum</taxon>
    </lineage>
</organism>
<keyword evidence="1 3" id="KW-0853">WD repeat</keyword>
<feature type="compositionally biased region" description="Basic and acidic residues" evidence="4">
    <location>
        <begin position="104"/>
        <end position="138"/>
    </location>
</feature>
<keyword evidence="6" id="KW-1185">Reference proteome</keyword>
<feature type="region of interest" description="Disordered" evidence="4">
    <location>
        <begin position="104"/>
        <end position="140"/>
    </location>
</feature>
<gene>
    <name evidence="5" type="ORF">POM88_017682</name>
</gene>
<keyword evidence="2" id="KW-0677">Repeat</keyword>
<dbReference type="InterPro" id="IPR001680">
    <property type="entry name" value="WD40_rpt"/>
</dbReference>
<feature type="compositionally biased region" description="Polar residues" evidence="4">
    <location>
        <begin position="733"/>
        <end position="746"/>
    </location>
</feature>
<dbReference type="EMBL" id="JAUIZM010000004">
    <property type="protein sequence ID" value="KAK1389504.1"/>
    <property type="molecule type" value="Genomic_DNA"/>
</dbReference>
<dbReference type="AlphaFoldDB" id="A0AAD8IQY4"/>
<evidence type="ECO:0000256" key="4">
    <source>
        <dbReference type="SAM" id="MobiDB-lite"/>
    </source>
</evidence>
<evidence type="ECO:0000313" key="6">
    <source>
        <dbReference type="Proteomes" id="UP001237642"/>
    </source>
</evidence>
<dbReference type="InterPro" id="IPR015943">
    <property type="entry name" value="WD40/YVTN_repeat-like_dom_sf"/>
</dbReference>
<dbReference type="InterPro" id="IPR019775">
    <property type="entry name" value="WD40_repeat_CS"/>
</dbReference>
<feature type="compositionally biased region" description="Basic and acidic residues" evidence="4">
    <location>
        <begin position="757"/>
        <end position="775"/>
    </location>
</feature>
<feature type="compositionally biased region" description="Basic and acidic residues" evidence="4">
    <location>
        <begin position="283"/>
        <end position="296"/>
    </location>
</feature>
<feature type="compositionally biased region" description="Low complexity" evidence="4">
    <location>
        <begin position="797"/>
        <end position="811"/>
    </location>
</feature>
<feature type="compositionally biased region" description="Polar residues" evidence="4">
    <location>
        <begin position="338"/>
        <end position="354"/>
    </location>
</feature>
<name>A0AAD8IQY4_9APIA</name>
<dbReference type="PRINTS" id="PR00320">
    <property type="entry name" value="GPROTEINBRPT"/>
</dbReference>
<dbReference type="InterPro" id="IPR040324">
    <property type="entry name" value="WDR44/Dgr2"/>
</dbReference>
<dbReference type="SUPFAM" id="SSF50978">
    <property type="entry name" value="WD40 repeat-like"/>
    <property type="match status" value="1"/>
</dbReference>
<evidence type="ECO:0000256" key="1">
    <source>
        <dbReference type="ARBA" id="ARBA00022574"/>
    </source>
</evidence>
<dbReference type="SMART" id="SM00320">
    <property type="entry name" value="WD40"/>
    <property type="match status" value="6"/>
</dbReference>
<feature type="repeat" description="WD" evidence="3">
    <location>
        <begin position="656"/>
        <end position="686"/>
    </location>
</feature>
<dbReference type="PROSITE" id="PS50294">
    <property type="entry name" value="WD_REPEATS_REGION"/>
    <property type="match status" value="2"/>
</dbReference>
<reference evidence="5" key="2">
    <citation type="submission" date="2023-05" db="EMBL/GenBank/DDBJ databases">
        <authorList>
            <person name="Schelkunov M.I."/>
        </authorList>
    </citation>
    <scope>NUCLEOTIDE SEQUENCE</scope>
    <source>
        <strain evidence="5">Hsosn_3</strain>
        <tissue evidence="5">Leaf</tissue>
    </source>
</reference>
<feature type="region of interest" description="Disordered" evidence="4">
    <location>
        <begin position="283"/>
        <end position="302"/>
    </location>
</feature>
<feature type="compositionally biased region" description="Basic and acidic residues" evidence="4">
    <location>
        <begin position="420"/>
        <end position="435"/>
    </location>
</feature>
<dbReference type="PROSITE" id="PS00678">
    <property type="entry name" value="WD_REPEATS_1"/>
    <property type="match status" value="1"/>
</dbReference>
<feature type="region of interest" description="Disordered" evidence="4">
    <location>
        <begin position="324"/>
        <end position="354"/>
    </location>
</feature>
<dbReference type="Proteomes" id="UP001237642">
    <property type="component" value="Unassembled WGS sequence"/>
</dbReference>
<dbReference type="PANTHER" id="PTHR14221:SF41">
    <property type="entry name" value="TRANSDUCIN_WD40 REPEAT-LIKE SUPERFAMILY PROTEIN"/>
    <property type="match status" value="1"/>
</dbReference>
<feature type="region of interest" description="Disordered" evidence="4">
    <location>
        <begin position="416"/>
        <end position="448"/>
    </location>
</feature>
<evidence type="ECO:0000256" key="3">
    <source>
        <dbReference type="PROSITE-ProRule" id="PRU00221"/>
    </source>
</evidence>
<dbReference type="Gene3D" id="2.130.10.10">
    <property type="entry name" value="YVTN repeat-like/Quinoprotein amine dehydrogenase"/>
    <property type="match status" value="1"/>
</dbReference>
<protein>
    <submittedName>
        <fullName evidence="5">WD repeat-containing protein 44</fullName>
    </submittedName>
</protein>
<feature type="repeat" description="WD" evidence="3">
    <location>
        <begin position="510"/>
        <end position="544"/>
    </location>
</feature>
<feature type="repeat" description="WD" evidence="3">
    <location>
        <begin position="470"/>
        <end position="510"/>
    </location>
</feature>
<accession>A0AAD8IQY4</accession>
<feature type="compositionally biased region" description="Polar residues" evidence="4">
    <location>
        <begin position="776"/>
        <end position="790"/>
    </location>
</feature>
<dbReference type="InterPro" id="IPR036322">
    <property type="entry name" value="WD40_repeat_dom_sf"/>
</dbReference>
<proteinExistence type="predicted"/>
<evidence type="ECO:0000313" key="5">
    <source>
        <dbReference type="EMBL" id="KAK1389504.1"/>
    </source>
</evidence>
<feature type="region of interest" description="Disordered" evidence="4">
    <location>
        <begin position="716"/>
        <end position="811"/>
    </location>
</feature>
<sequence>MDRRRTLTMNWDRSGDVDNDFFNPLGDSGSDDEDYDDNRMSFASAVSSSPLEELRSFKSSTNTTSMYSMWMEEPGNIQDRRKRLFQGMGLNSNRDLLSNVSTKYDRGVSEEAEIQGKVDNDSTKRQESKQDPKTKDQNRAQIATETFNRPLPRTATVHVRSRSDGEMGSLTFETQRREERLIGAVSKQRLTRTSSVIMKPNGCLSSARNLRKSSLRISALDDKSGSLFFIKNVETGTEFIVNEHGDKGLRNKLSELQTGKQLSVEEVEKSVGYSPVVKELMRRESGKINPDDDTKVDSNSTFSKKFRNSKRIGVSFFKNLKGKANNMSANKGDKEKSQQQSTPEQRSNKNSFSQWVKVRHHRKTYKEFTGLHLCQEIQAHEGSIWTIKFSSDARFLASAGQDRVIHVREVQECDVMPAKPPDHDMNSVREHPEKKTKAKNSSKKEENSIPSYVEMPETVFGLSERPLCSFTGHQDDILDLSWSKSEFLLSSSMDKTVRLWDMKTKNCLKMFAHNDYVTCIQFNPMDDDYFLSGSLDAKIRMWNVPDRQVVDWIDLSEMVTAACYSPDGQGAVVGSHNGTCRLYSTTDCKLEQKQNVDIQLRKKVQSKKFTGFQYNPSNPSEMLITSADSRIRIFDGSQITYKFRGFRNTSSQIASSFTPDGKYVISASEDSQVYIWNRENGEHGKSKTILSVPSHEQFSCKDVSVAIPWPGSSKKEVPVVEIHPKKNTKRITPRSQSSTNTPTKSKGQLPPLPRNNSHSERVPSSPEKKDQDQISRTESGIGESFSSASGLTRDDPSSISNSSRNSGSQSWSSSRSWFDVGHCHGHTVEATAWGLVIVTAGFGGEIRAYQNFGLPLKASRHPYLFRDLT</sequence>
<reference evidence="5" key="1">
    <citation type="submission" date="2023-02" db="EMBL/GenBank/DDBJ databases">
        <title>Genome of toxic invasive species Heracleum sosnowskyi carries increased number of genes despite the absence of recent whole-genome duplications.</title>
        <authorList>
            <person name="Schelkunov M."/>
            <person name="Shtratnikova V."/>
            <person name="Makarenko M."/>
            <person name="Klepikova A."/>
            <person name="Omelchenko D."/>
            <person name="Novikova G."/>
            <person name="Obukhova E."/>
            <person name="Bogdanov V."/>
            <person name="Penin A."/>
            <person name="Logacheva M."/>
        </authorList>
    </citation>
    <scope>NUCLEOTIDE SEQUENCE</scope>
    <source>
        <strain evidence="5">Hsosn_3</strain>
        <tissue evidence="5">Leaf</tissue>
    </source>
</reference>
<evidence type="ECO:0000256" key="2">
    <source>
        <dbReference type="ARBA" id="ARBA00022737"/>
    </source>
</evidence>
<dbReference type="PROSITE" id="PS50082">
    <property type="entry name" value="WD_REPEATS_2"/>
    <property type="match status" value="4"/>
</dbReference>
<dbReference type="InterPro" id="IPR020472">
    <property type="entry name" value="WD40_PAC1"/>
</dbReference>